<keyword evidence="2" id="KW-0805">Transcription regulation</keyword>
<dbReference type="InterPro" id="IPR004827">
    <property type="entry name" value="bZIP"/>
</dbReference>
<dbReference type="GO" id="GO:0003677">
    <property type="term" value="F:DNA binding"/>
    <property type="evidence" value="ECO:0007669"/>
    <property type="project" value="UniProtKB-KW"/>
</dbReference>
<dbReference type="FunFam" id="1.20.5.170:FF:000053">
    <property type="entry name" value="BZIP transcription factor AtfA"/>
    <property type="match status" value="1"/>
</dbReference>
<keyword evidence="5" id="KW-0539">Nucleus</keyword>
<comment type="caution">
    <text evidence="9">The sequence shown here is derived from an EMBL/GenBank/DDBJ whole genome shotgun (WGS) entry which is preliminary data.</text>
</comment>
<dbReference type="InterPro" id="IPR020956">
    <property type="entry name" value="TF_Aft1_OSM"/>
</dbReference>
<evidence type="ECO:0000313" key="9">
    <source>
        <dbReference type="EMBL" id="KAF9697999.1"/>
    </source>
</evidence>
<feature type="region of interest" description="Disordered" evidence="7">
    <location>
        <begin position="244"/>
        <end position="288"/>
    </location>
</feature>
<dbReference type="InterPro" id="IPR021755">
    <property type="entry name" value="TF_Aft1_HRA"/>
</dbReference>
<dbReference type="AlphaFoldDB" id="A0A8H7J514"/>
<dbReference type="InterPro" id="IPR021756">
    <property type="entry name" value="TF_Aft1_HRR"/>
</dbReference>
<dbReference type="GO" id="GO:0005634">
    <property type="term" value="C:nucleus"/>
    <property type="evidence" value="ECO:0007669"/>
    <property type="project" value="UniProtKB-SubCell"/>
</dbReference>
<evidence type="ECO:0000256" key="7">
    <source>
        <dbReference type="SAM" id="MobiDB-lite"/>
    </source>
</evidence>
<sequence>MPTKPHAAEVERLCAGGSIALLVAGGSKGAAIGAGEAVSGPSAVNGHASGLDNSSPEDAASRYHLGTKLRHFQKLLAVLPSDLIANASIVIVTTSNNPRLRLGKSLIEIPNIAYPVKASRDAPAVSSQGLDVTVEIPRDLSDNRILTGSASEYRYFGSQSRAPHFAHSAVLLKVRRCAVAADAAVVARAPHALPPKALQPPSRRTLPAPIAAHRVAASPKSESSVLTVPNRYAQASLTMLSTEPAEVKTDTKDIPTVSEPANTDPKPAVSNAAPLAPPPKPAPSTTGDTPDYFNTVHNPFSLEPNVFEQSFGGNGSVETPGGRTILPPVANITSPSPLPGITPGWQSLRAGPLSPAMLSGPTGQTDYFSESFRGFPTPNESSLRTGLTPGGGGSMFPAPSPNTQAIFNLQSAGVTPGTGDFQQAAMRAAAQANQNKTTAAPTSQPDTATAGMDRQNNYQQAQQQQQRSQNDPYANHDVSSAANDLLSFASQNGGGTRSNQPSFSMAPQNQSVNAGHMPVQPVGADHSRRNTKGSINSMASADTGDFSESGQSEQNKGSRTRGKKGAANGKQAAGTKRKADDAPKGGRKKGAAASMDDEDDSDDEMANMKEEEFDSKGRKMTDEEKRKNFLERNRVAALKCRQRKKQWLANLQAKVELFSTENDALSATVTQLREEIVNLKTLLLAHKDCPVSQAQGLHGAAMNNFLGSDVSHQNPYGIAQLQHNGVHHMGMPMQGQMMNRYAYQPGADDQQNARYRPDA</sequence>
<feature type="compositionally biased region" description="Low complexity" evidence="7">
    <location>
        <begin position="565"/>
        <end position="574"/>
    </location>
</feature>
<dbReference type="Pfam" id="PF11785">
    <property type="entry name" value="Aft1_OSA"/>
    <property type="match status" value="1"/>
</dbReference>
<feature type="coiled-coil region" evidence="6">
    <location>
        <begin position="648"/>
        <end position="682"/>
    </location>
</feature>
<keyword evidence="6" id="KW-0175">Coiled coil</keyword>
<proteinExistence type="predicted"/>
<feature type="domain" description="BZIP" evidence="8">
    <location>
        <begin position="623"/>
        <end position="686"/>
    </location>
</feature>
<evidence type="ECO:0000256" key="1">
    <source>
        <dbReference type="ARBA" id="ARBA00004123"/>
    </source>
</evidence>
<dbReference type="InterPro" id="IPR002112">
    <property type="entry name" value="Leuzip_Jun"/>
</dbReference>
<keyword evidence="10" id="KW-1185">Reference proteome</keyword>
<dbReference type="EMBL" id="RZGK01000007">
    <property type="protein sequence ID" value="KAF9697999.1"/>
    <property type="molecule type" value="Genomic_DNA"/>
</dbReference>
<reference evidence="9" key="1">
    <citation type="submission" date="2018-12" db="EMBL/GenBank/DDBJ databases">
        <authorList>
            <person name="Syme R.A."/>
            <person name="Farfan-Caceres L."/>
            <person name="Lichtenzveig J."/>
        </authorList>
    </citation>
    <scope>NUCLEOTIDE SEQUENCE</scope>
    <source>
        <strain evidence="9">Al4</strain>
    </source>
</reference>
<dbReference type="SMART" id="SM00338">
    <property type="entry name" value="BRLZ"/>
    <property type="match status" value="1"/>
</dbReference>
<name>A0A8H7J514_9PLEO</name>
<dbReference type="Pfam" id="PF11787">
    <property type="entry name" value="Aft1_HRR"/>
    <property type="match status" value="1"/>
</dbReference>
<dbReference type="SUPFAM" id="SSF57959">
    <property type="entry name" value="Leucine zipper domain"/>
    <property type="match status" value="1"/>
</dbReference>
<dbReference type="PRINTS" id="PR00043">
    <property type="entry name" value="LEUZIPPRJUN"/>
</dbReference>
<dbReference type="PANTHER" id="PTHR19304">
    <property type="entry name" value="CYCLIC-AMP RESPONSE ELEMENT BINDING PROTEIN"/>
    <property type="match status" value="1"/>
</dbReference>
<accession>A0A8H7J514</accession>
<evidence type="ECO:0000256" key="3">
    <source>
        <dbReference type="ARBA" id="ARBA00023125"/>
    </source>
</evidence>
<feature type="compositionally biased region" description="Acidic residues" evidence="7">
    <location>
        <begin position="595"/>
        <end position="605"/>
    </location>
</feature>
<evidence type="ECO:0000256" key="6">
    <source>
        <dbReference type="SAM" id="Coils"/>
    </source>
</evidence>
<dbReference type="Pfam" id="PF00170">
    <property type="entry name" value="bZIP_1"/>
    <property type="match status" value="1"/>
</dbReference>
<dbReference type="InterPro" id="IPR046347">
    <property type="entry name" value="bZIP_sf"/>
</dbReference>
<feature type="compositionally biased region" description="Low complexity" evidence="7">
    <location>
        <begin position="455"/>
        <end position="470"/>
    </location>
</feature>
<feature type="region of interest" description="Disordered" evidence="7">
    <location>
        <begin position="428"/>
        <end position="605"/>
    </location>
</feature>
<evidence type="ECO:0000256" key="2">
    <source>
        <dbReference type="ARBA" id="ARBA00023015"/>
    </source>
</evidence>
<keyword evidence="3" id="KW-0238">DNA-binding</keyword>
<protein>
    <recommendedName>
        <fullName evidence="8">BZIP domain-containing protein</fullName>
    </recommendedName>
</protein>
<gene>
    <name evidence="9" type="ORF">EKO04_004070</name>
</gene>
<keyword evidence="4" id="KW-0804">Transcription</keyword>
<feature type="compositionally biased region" description="Polar residues" evidence="7">
    <location>
        <begin position="497"/>
        <end position="513"/>
    </location>
</feature>
<feature type="compositionally biased region" description="Polar residues" evidence="7">
    <location>
        <begin position="532"/>
        <end position="557"/>
    </location>
</feature>
<reference evidence="9" key="2">
    <citation type="submission" date="2020-09" db="EMBL/GenBank/DDBJ databases">
        <title>Reference genome assembly for Australian Ascochyta lentis isolate Al4.</title>
        <authorList>
            <person name="Lee R.C."/>
            <person name="Farfan-Caceres L.M."/>
            <person name="Debler J.W."/>
            <person name="Williams A.H."/>
            <person name="Henares B.M."/>
        </authorList>
    </citation>
    <scope>NUCLEOTIDE SEQUENCE</scope>
    <source>
        <strain evidence="9">Al4</strain>
    </source>
</reference>
<evidence type="ECO:0000256" key="5">
    <source>
        <dbReference type="ARBA" id="ARBA00023242"/>
    </source>
</evidence>
<dbReference type="GO" id="GO:0003700">
    <property type="term" value="F:DNA-binding transcription factor activity"/>
    <property type="evidence" value="ECO:0007669"/>
    <property type="project" value="InterPro"/>
</dbReference>
<dbReference type="InterPro" id="IPR051027">
    <property type="entry name" value="bZIP_transcription_factors"/>
</dbReference>
<evidence type="ECO:0000256" key="4">
    <source>
        <dbReference type="ARBA" id="ARBA00023163"/>
    </source>
</evidence>
<evidence type="ECO:0000313" key="10">
    <source>
        <dbReference type="Proteomes" id="UP000651452"/>
    </source>
</evidence>
<feature type="compositionally biased region" description="Low complexity" evidence="7">
    <location>
        <begin position="428"/>
        <end position="440"/>
    </location>
</feature>
<dbReference type="Gene3D" id="1.20.5.170">
    <property type="match status" value="1"/>
</dbReference>
<organism evidence="9 10">
    <name type="scientific">Ascochyta lentis</name>
    <dbReference type="NCBI Taxonomy" id="205686"/>
    <lineage>
        <taxon>Eukaryota</taxon>
        <taxon>Fungi</taxon>
        <taxon>Dikarya</taxon>
        <taxon>Ascomycota</taxon>
        <taxon>Pezizomycotina</taxon>
        <taxon>Dothideomycetes</taxon>
        <taxon>Pleosporomycetidae</taxon>
        <taxon>Pleosporales</taxon>
        <taxon>Pleosporineae</taxon>
        <taxon>Didymellaceae</taxon>
        <taxon>Ascochyta</taxon>
    </lineage>
</organism>
<dbReference type="Pfam" id="PF11786">
    <property type="entry name" value="Aft1_HRA"/>
    <property type="match status" value="1"/>
</dbReference>
<dbReference type="CDD" id="cd14687">
    <property type="entry name" value="bZIP_ATF2"/>
    <property type="match status" value="1"/>
</dbReference>
<dbReference type="OrthoDB" id="295274at2759"/>
<comment type="subcellular location">
    <subcellularLocation>
        <location evidence="1">Nucleus</location>
    </subcellularLocation>
</comment>
<dbReference type="PROSITE" id="PS50217">
    <property type="entry name" value="BZIP"/>
    <property type="match status" value="1"/>
</dbReference>
<dbReference type="Proteomes" id="UP000651452">
    <property type="component" value="Unassembled WGS sequence"/>
</dbReference>
<evidence type="ECO:0000259" key="8">
    <source>
        <dbReference type="PROSITE" id="PS50217"/>
    </source>
</evidence>